<gene>
    <name evidence="1" type="ORF">V5J35_002205</name>
</gene>
<organism evidence="1 2">
    <name type="scientific">Endozoicomonas lisbonensis</name>
    <dbReference type="NCBI Taxonomy" id="3120522"/>
    <lineage>
        <taxon>Bacteria</taxon>
        <taxon>Pseudomonadati</taxon>
        <taxon>Pseudomonadota</taxon>
        <taxon>Gammaproteobacteria</taxon>
        <taxon>Oceanospirillales</taxon>
        <taxon>Endozoicomonadaceae</taxon>
        <taxon>Endozoicomonas</taxon>
    </lineage>
</organism>
<accession>A0ABV2SGX1</accession>
<proteinExistence type="predicted"/>
<keyword evidence="2" id="KW-1185">Reference proteome</keyword>
<dbReference type="InterPro" id="IPR019694">
    <property type="entry name" value="Phage_HP1_Orf23"/>
</dbReference>
<evidence type="ECO:0000313" key="2">
    <source>
        <dbReference type="Proteomes" id="UP001549366"/>
    </source>
</evidence>
<dbReference type="EMBL" id="JBEWTB010000002">
    <property type="protein sequence ID" value="MET4757013.1"/>
    <property type="molecule type" value="Genomic_DNA"/>
</dbReference>
<sequence>MALGSVAVNNLNMMQGSPSEVERLYLFVGEIADGQKDENRGLVHAIDSTTDLTALIGSDNSALKTTVQAAINNGGQNWFAYVLPLEPIAIKLNAVDKAVGEVSVEGVVMCEAVTQKADFEDMHAKAESMIGKYQRRVHFLACYRGIDKDTETWSAYTTAANAVTDNVAAERVCAVPLLYPEYLGSLAGRLANKSVTVADSPMRVATGSLVGNYAERPTDKDDEPLTKAVLKTLHDTGRYCVPTWQEDYDGTYTSDASTLAPVTSDYSVLENLRLADKAARRIRLLLIAKVADRKLNSTPKSMARHTTYFGKPLREMSHSVTVGKDTFPGEIKPPKEGDIVIAWPTRTKVQVFFKLRPYEMPKELEGNVYLDLSNPADQE</sequence>
<comment type="caution">
    <text evidence="1">The sequence shown here is derived from an EMBL/GenBank/DDBJ whole genome shotgun (WGS) entry which is preliminary data.</text>
</comment>
<evidence type="ECO:0000313" key="1">
    <source>
        <dbReference type="EMBL" id="MET4757013.1"/>
    </source>
</evidence>
<evidence type="ECO:0008006" key="3">
    <source>
        <dbReference type="Google" id="ProtNLM"/>
    </source>
</evidence>
<name>A0ABV2SGX1_9GAMM</name>
<reference evidence="1 2" key="1">
    <citation type="submission" date="2024-06" db="EMBL/GenBank/DDBJ databases">
        <title>Genomic Encyclopedia of Type Strains, Phase V (KMG-V): Genome sequencing to study the core and pangenomes of soil and plant-associated prokaryotes.</title>
        <authorList>
            <person name="Whitman W."/>
        </authorList>
    </citation>
    <scope>NUCLEOTIDE SEQUENCE [LARGE SCALE GENOMIC DNA]</scope>
    <source>
        <strain evidence="1 2">NE40</strain>
    </source>
</reference>
<dbReference type="Pfam" id="PF10758">
    <property type="entry name" value="DUF2586"/>
    <property type="match status" value="1"/>
</dbReference>
<protein>
    <recommendedName>
        <fullName evidence="3">Phage tail protein</fullName>
    </recommendedName>
</protein>
<dbReference type="Proteomes" id="UP001549366">
    <property type="component" value="Unassembled WGS sequence"/>
</dbReference>
<dbReference type="RefSeq" id="WP_354016370.1">
    <property type="nucleotide sequence ID" value="NZ_JBEWTB010000002.1"/>
</dbReference>